<sequence length="105" mass="12537">MAFWFHVFITLLAWIGPFLFSWYLMISAYAIVQIQFWVFGRCLLNKSHGLEDQNNATFYSVIFDMLGIRHNAERLKGQVRKWIYPMLALFTLLLQLLFGWKPLLF</sequence>
<keyword evidence="1" id="KW-1133">Transmembrane helix</keyword>
<keyword evidence="1" id="KW-0472">Membrane</keyword>
<keyword evidence="1" id="KW-0812">Transmembrane</keyword>
<feature type="transmembrane region" description="Helical" evidence="1">
    <location>
        <begin position="82"/>
        <end position="100"/>
    </location>
</feature>
<evidence type="ECO:0000256" key="1">
    <source>
        <dbReference type="SAM" id="Phobius"/>
    </source>
</evidence>
<name>A0A7H0VDI4_9FLAO</name>
<keyword evidence="3" id="KW-1185">Reference proteome</keyword>
<evidence type="ECO:0000313" key="2">
    <source>
        <dbReference type="EMBL" id="QNR23782.1"/>
    </source>
</evidence>
<accession>A0A7H0VDI4</accession>
<evidence type="ECO:0000313" key="3">
    <source>
        <dbReference type="Proteomes" id="UP000516305"/>
    </source>
</evidence>
<dbReference type="KEGG" id="chyd:H4K34_15595"/>
<protein>
    <submittedName>
        <fullName evidence="2">Uncharacterized protein</fullName>
    </submittedName>
</protein>
<organism evidence="2 3">
    <name type="scientific">Croceimicrobium hydrocarbonivorans</name>
    <dbReference type="NCBI Taxonomy" id="2761580"/>
    <lineage>
        <taxon>Bacteria</taxon>
        <taxon>Pseudomonadati</taxon>
        <taxon>Bacteroidota</taxon>
        <taxon>Flavobacteriia</taxon>
        <taxon>Flavobacteriales</taxon>
        <taxon>Owenweeksiaceae</taxon>
        <taxon>Croceimicrobium</taxon>
    </lineage>
</organism>
<feature type="transmembrane region" description="Helical" evidence="1">
    <location>
        <begin position="6"/>
        <end position="32"/>
    </location>
</feature>
<dbReference type="Proteomes" id="UP000516305">
    <property type="component" value="Chromosome"/>
</dbReference>
<proteinExistence type="predicted"/>
<dbReference type="AlphaFoldDB" id="A0A7H0VDI4"/>
<gene>
    <name evidence="2" type="ORF">H4K34_15595</name>
</gene>
<dbReference type="EMBL" id="CP060139">
    <property type="protein sequence ID" value="QNR23782.1"/>
    <property type="molecule type" value="Genomic_DNA"/>
</dbReference>
<dbReference type="RefSeq" id="WP_210758316.1">
    <property type="nucleotide sequence ID" value="NZ_CP060139.1"/>
</dbReference>
<reference evidence="2 3" key="1">
    <citation type="submission" date="2020-08" db="EMBL/GenBank/DDBJ databases">
        <title>Croceimicrobium hydrocarbonivorans gen. nov., sp. nov., a novel marine bacterium isolated from a bacterial consortium that degrades polyethylene terephthalate.</title>
        <authorList>
            <person name="Liu R."/>
        </authorList>
    </citation>
    <scope>NUCLEOTIDE SEQUENCE [LARGE SCALE GENOMIC DNA]</scope>
    <source>
        <strain evidence="2 3">A20-9</strain>
    </source>
</reference>